<gene>
    <name evidence="1" type="ORF">GCM10010412_099150</name>
</gene>
<dbReference type="Proteomes" id="UP001501666">
    <property type="component" value="Unassembled WGS sequence"/>
</dbReference>
<organism evidence="1 2">
    <name type="scientific">Nonomuraea recticatena</name>
    <dbReference type="NCBI Taxonomy" id="46178"/>
    <lineage>
        <taxon>Bacteria</taxon>
        <taxon>Bacillati</taxon>
        <taxon>Actinomycetota</taxon>
        <taxon>Actinomycetes</taxon>
        <taxon>Streptosporangiales</taxon>
        <taxon>Streptosporangiaceae</taxon>
        <taxon>Nonomuraea</taxon>
    </lineage>
</organism>
<dbReference type="EMBL" id="BAAATE010000067">
    <property type="protein sequence ID" value="GAA2701399.1"/>
    <property type="molecule type" value="Genomic_DNA"/>
</dbReference>
<keyword evidence="2" id="KW-1185">Reference proteome</keyword>
<name>A0ABN3TFN7_9ACTN</name>
<dbReference type="RefSeq" id="WP_346157953.1">
    <property type="nucleotide sequence ID" value="NZ_BAAATE010000067.1"/>
</dbReference>
<sequence length="61" mass="7377">MTSEARPGGVDWLRMRLQAQRFWLTFRLTCDPFRGDLKFDLREIERTLAFGKSMRSNWRKP</sequence>
<comment type="caution">
    <text evidence="1">The sequence shown here is derived from an EMBL/GenBank/DDBJ whole genome shotgun (WGS) entry which is preliminary data.</text>
</comment>
<accession>A0ABN3TFN7</accession>
<evidence type="ECO:0000313" key="1">
    <source>
        <dbReference type="EMBL" id="GAA2701399.1"/>
    </source>
</evidence>
<reference evidence="1 2" key="1">
    <citation type="journal article" date="2019" name="Int. J. Syst. Evol. Microbiol.">
        <title>The Global Catalogue of Microorganisms (GCM) 10K type strain sequencing project: providing services to taxonomists for standard genome sequencing and annotation.</title>
        <authorList>
            <consortium name="The Broad Institute Genomics Platform"/>
            <consortium name="The Broad Institute Genome Sequencing Center for Infectious Disease"/>
            <person name="Wu L."/>
            <person name="Ma J."/>
        </authorList>
    </citation>
    <scope>NUCLEOTIDE SEQUENCE [LARGE SCALE GENOMIC DNA]</scope>
    <source>
        <strain evidence="1 2">JCM 6835</strain>
    </source>
</reference>
<evidence type="ECO:0000313" key="2">
    <source>
        <dbReference type="Proteomes" id="UP001501666"/>
    </source>
</evidence>
<proteinExistence type="predicted"/>
<protein>
    <submittedName>
        <fullName evidence="1">Uncharacterized protein</fullName>
    </submittedName>
</protein>